<evidence type="ECO:0000313" key="2">
    <source>
        <dbReference type="EMBL" id="KAJ8335943.1"/>
    </source>
</evidence>
<name>A0A9Q1EBU9_SYNKA</name>
<evidence type="ECO:0008006" key="4">
    <source>
        <dbReference type="Google" id="ProtNLM"/>
    </source>
</evidence>
<dbReference type="EMBL" id="JAINUF010000020">
    <property type="protein sequence ID" value="KAJ8335943.1"/>
    <property type="molecule type" value="Genomic_DNA"/>
</dbReference>
<evidence type="ECO:0000313" key="3">
    <source>
        <dbReference type="Proteomes" id="UP001152622"/>
    </source>
</evidence>
<organism evidence="2 3">
    <name type="scientific">Synaphobranchus kaupii</name>
    <name type="common">Kaup's arrowtooth eel</name>
    <dbReference type="NCBI Taxonomy" id="118154"/>
    <lineage>
        <taxon>Eukaryota</taxon>
        <taxon>Metazoa</taxon>
        <taxon>Chordata</taxon>
        <taxon>Craniata</taxon>
        <taxon>Vertebrata</taxon>
        <taxon>Euteleostomi</taxon>
        <taxon>Actinopterygii</taxon>
        <taxon>Neopterygii</taxon>
        <taxon>Teleostei</taxon>
        <taxon>Anguilliformes</taxon>
        <taxon>Synaphobranchidae</taxon>
        <taxon>Synaphobranchus</taxon>
    </lineage>
</organism>
<protein>
    <recommendedName>
        <fullName evidence="4">Secreted protein</fullName>
    </recommendedName>
</protein>
<gene>
    <name evidence="2" type="ORF">SKAU_G00392850</name>
</gene>
<evidence type="ECO:0000256" key="1">
    <source>
        <dbReference type="SAM" id="SignalP"/>
    </source>
</evidence>
<accession>A0A9Q1EBU9</accession>
<keyword evidence="1" id="KW-0732">Signal</keyword>
<proteinExistence type="predicted"/>
<feature type="chain" id="PRO_5040162058" description="Secreted protein" evidence="1">
    <location>
        <begin position="17"/>
        <end position="113"/>
    </location>
</feature>
<reference evidence="2" key="1">
    <citation type="journal article" date="2023" name="Science">
        <title>Genome structures resolve the early diversification of teleost fishes.</title>
        <authorList>
            <person name="Parey E."/>
            <person name="Louis A."/>
            <person name="Montfort J."/>
            <person name="Bouchez O."/>
            <person name="Roques C."/>
            <person name="Iampietro C."/>
            <person name="Lluch J."/>
            <person name="Castinel A."/>
            <person name="Donnadieu C."/>
            <person name="Desvignes T."/>
            <person name="Floi Bucao C."/>
            <person name="Jouanno E."/>
            <person name="Wen M."/>
            <person name="Mejri S."/>
            <person name="Dirks R."/>
            <person name="Jansen H."/>
            <person name="Henkel C."/>
            <person name="Chen W.J."/>
            <person name="Zahm M."/>
            <person name="Cabau C."/>
            <person name="Klopp C."/>
            <person name="Thompson A.W."/>
            <person name="Robinson-Rechavi M."/>
            <person name="Braasch I."/>
            <person name="Lecointre G."/>
            <person name="Bobe J."/>
            <person name="Postlethwait J.H."/>
            <person name="Berthelot C."/>
            <person name="Roest Crollius H."/>
            <person name="Guiguen Y."/>
        </authorList>
    </citation>
    <scope>NUCLEOTIDE SEQUENCE</scope>
    <source>
        <strain evidence="2">WJC10195</strain>
    </source>
</reference>
<keyword evidence="3" id="KW-1185">Reference proteome</keyword>
<feature type="signal peptide" evidence="1">
    <location>
        <begin position="1"/>
        <end position="16"/>
    </location>
</feature>
<comment type="caution">
    <text evidence="2">The sequence shown here is derived from an EMBL/GenBank/DDBJ whole genome shotgun (WGS) entry which is preliminary data.</text>
</comment>
<sequence>MRLFFFAIWKIRFLDGGLILFQKLNRGYRHAFPLTFLRCIVVGFSRGPPFSFPFTRMDSVRAETNLIFRNRTVVPNITMAVTTLIQALNDSTVFLDIVPSTITAETLIVQLLS</sequence>
<dbReference type="OrthoDB" id="10070537at2759"/>
<dbReference type="Proteomes" id="UP001152622">
    <property type="component" value="Chromosome 20"/>
</dbReference>
<dbReference type="AlphaFoldDB" id="A0A9Q1EBU9"/>